<proteinExistence type="predicted"/>
<dbReference type="Proteomes" id="UP000199673">
    <property type="component" value="Unassembled WGS sequence"/>
</dbReference>
<dbReference type="EMBL" id="FPBF01000001">
    <property type="protein sequence ID" value="SFT45888.1"/>
    <property type="molecule type" value="Genomic_DNA"/>
</dbReference>
<sequence length="41" mass="4795">MPDLEYRLEMKMCTGGWKREIFNSEFAVGGWVTRIKNPTVC</sequence>
<keyword evidence="2" id="KW-1185">Reference proteome</keyword>
<gene>
    <name evidence="1" type="ORF">SAMN04489724_0841</name>
</gene>
<evidence type="ECO:0000313" key="1">
    <source>
        <dbReference type="EMBL" id="SFT45888.1"/>
    </source>
</evidence>
<protein>
    <submittedName>
        <fullName evidence="1">Uncharacterized protein</fullName>
    </submittedName>
</protein>
<reference evidence="2" key="1">
    <citation type="submission" date="2016-10" db="EMBL/GenBank/DDBJ databases">
        <authorList>
            <person name="Varghese N."/>
            <person name="Submissions S."/>
        </authorList>
    </citation>
    <scope>NUCLEOTIDE SEQUENCE [LARGE SCALE GENOMIC DNA]</scope>
    <source>
        <strain evidence="2">DSM 23445</strain>
    </source>
</reference>
<organism evidence="1 2">
    <name type="scientific">Algoriphagus locisalis</name>
    <dbReference type="NCBI Taxonomy" id="305507"/>
    <lineage>
        <taxon>Bacteria</taxon>
        <taxon>Pseudomonadati</taxon>
        <taxon>Bacteroidota</taxon>
        <taxon>Cytophagia</taxon>
        <taxon>Cytophagales</taxon>
        <taxon>Cyclobacteriaceae</taxon>
        <taxon>Algoriphagus</taxon>
    </lineage>
</organism>
<accession>A0A1I6Y5V1</accession>
<dbReference type="AlphaFoldDB" id="A0A1I6Y5V1"/>
<name>A0A1I6Y5V1_9BACT</name>
<evidence type="ECO:0000313" key="2">
    <source>
        <dbReference type="Proteomes" id="UP000199673"/>
    </source>
</evidence>